<dbReference type="PANTHER" id="PTHR42901:SF1">
    <property type="entry name" value="ALCOHOL DEHYDROGENASE"/>
    <property type="match status" value="1"/>
</dbReference>
<dbReference type="Proteomes" id="UP000228920">
    <property type="component" value="Unassembled WGS sequence"/>
</dbReference>
<comment type="caution">
    <text evidence="4">The sequence shown here is derived from an EMBL/GenBank/DDBJ whole genome shotgun (WGS) entry which is preliminary data.</text>
</comment>
<dbReference type="PRINTS" id="PR00081">
    <property type="entry name" value="GDHRDH"/>
</dbReference>
<dbReference type="Pfam" id="PF00106">
    <property type="entry name" value="adh_short"/>
    <property type="match status" value="1"/>
</dbReference>
<evidence type="ECO:0000256" key="3">
    <source>
        <dbReference type="RuleBase" id="RU000363"/>
    </source>
</evidence>
<evidence type="ECO:0000256" key="2">
    <source>
        <dbReference type="ARBA" id="ARBA00023002"/>
    </source>
</evidence>
<dbReference type="PROSITE" id="PS00061">
    <property type="entry name" value="ADH_SHORT"/>
    <property type="match status" value="1"/>
</dbReference>
<dbReference type="AlphaFoldDB" id="A0A2M7TMM1"/>
<dbReference type="InterPro" id="IPR002347">
    <property type="entry name" value="SDR_fam"/>
</dbReference>
<dbReference type="InterPro" id="IPR020904">
    <property type="entry name" value="Sc_DH/Rdtase_CS"/>
</dbReference>
<evidence type="ECO:0000256" key="1">
    <source>
        <dbReference type="ARBA" id="ARBA00006484"/>
    </source>
</evidence>
<proteinExistence type="inferred from homology"/>
<name>A0A2M7TMM1_UNCKA</name>
<comment type="similarity">
    <text evidence="1 3">Belongs to the short-chain dehydrogenases/reductases (SDR) family.</text>
</comment>
<protein>
    <recommendedName>
        <fullName evidence="6">NAD(P)-dependent oxidoreductase</fullName>
    </recommendedName>
</protein>
<dbReference type="EMBL" id="PFNL01000012">
    <property type="protein sequence ID" value="PIZ48129.1"/>
    <property type="molecule type" value="Genomic_DNA"/>
</dbReference>
<keyword evidence="2" id="KW-0560">Oxidoreductase</keyword>
<dbReference type="PANTHER" id="PTHR42901">
    <property type="entry name" value="ALCOHOL DEHYDROGENASE"/>
    <property type="match status" value="1"/>
</dbReference>
<dbReference type="Gene3D" id="3.40.50.720">
    <property type="entry name" value="NAD(P)-binding Rossmann-like Domain"/>
    <property type="match status" value="1"/>
</dbReference>
<dbReference type="SUPFAM" id="SSF51735">
    <property type="entry name" value="NAD(P)-binding Rossmann-fold domains"/>
    <property type="match status" value="1"/>
</dbReference>
<dbReference type="PRINTS" id="PR00080">
    <property type="entry name" value="SDRFAMILY"/>
</dbReference>
<reference evidence="5" key="1">
    <citation type="submission" date="2017-09" db="EMBL/GenBank/DDBJ databases">
        <title>Depth-based differentiation of microbial function through sediment-hosted aquifers and enrichment of novel symbionts in the deep terrestrial subsurface.</title>
        <authorList>
            <person name="Probst A.J."/>
            <person name="Ladd B."/>
            <person name="Jarett J.K."/>
            <person name="Geller-Mcgrath D.E."/>
            <person name="Sieber C.M.K."/>
            <person name="Emerson J.B."/>
            <person name="Anantharaman K."/>
            <person name="Thomas B.C."/>
            <person name="Malmstrom R."/>
            <person name="Stieglmeier M."/>
            <person name="Klingl A."/>
            <person name="Woyke T."/>
            <person name="Ryan C.M."/>
            <person name="Banfield J.F."/>
        </authorList>
    </citation>
    <scope>NUCLEOTIDE SEQUENCE [LARGE SCALE GENOMIC DNA]</scope>
</reference>
<evidence type="ECO:0000313" key="4">
    <source>
        <dbReference type="EMBL" id="PIZ48129.1"/>
    </source>
</evidence>
<dbReference type="InterPro" id="IPR036291">
    <property type="entry name" value="NAD(P)-bd_dom_sf"/>
</dbReference>
<organism evidence="4 5">
    <name type="scientific">candidate division WWE3 bacterium CG_4_10_14_0_2_um_filter_41_14</name>
    <dbReference type="NCBI Taxonomy" id="1975072"/>
    <lineage>
        <taxon>Bacteria</taxon>
        <taxon>Katanobacteria</taxon>
    </lineage>
</organism>
<sequence length="239" mass="26504">MDVTGKTILITGATDGLGRLLAINLAQYGCNLIIHGRDESKLNTLRAELSQENNNISISKVVCDFNKPETIAEVFSNIKTLDILINNAGVWAEGNTVDITPEKIIELTNVNLLSYLLVTRALLPVLQTSDFAQILNVSSVAGIEIPQDYFHTIYSATKFGVQAFSEALAKEFGNSNLRVMGYYPGGMVTKLFKKAGIGYQDVEPWMFDPQESVDAMIFMLTRNKKVNIKRLDLVNHLEE</sequence>
<accession>A0A2M7TMM1</accession>
<evidence type="ECO:0008006" key="6">
    <source>
        <dbReference type="Google" id="ProtNLM"/>
    </source>
</evidence>
<gene>
    <name evidence="4" type="ORF">COY32_00510</name>
</gene>
<dbReference type="CDD" id="cd05233">
    <property type="entry name" value="SDR_c"/>
    <property type="match status" value="1"/>
</dbReference>
<dbReference type="GO" id="GO:0016491">
    <property type="term" value="F:oxidoreductase activity"/>
    <property type="evidence" value="ECO:0007669"/>
    <property type="project" value="UniProtKB-KW"/>
</dbReference>
<evidence type="ECO:0000313" key="5">
    <source>
        <dbReference type="Proteomes" id="UP000228920"/>
    </source>
</evidence>